<evidence type="ECO:0000313" key="2">
    <source>
        <dbReference type="Proteomes" id="UP001183388"/>
    </source>
</evidence>
<reference evidence="2" key="1">
    <citation type="submission" date="2023-07" db="EMBL/GenBank/DDBJ databases">
        <title>30 novel species of actinomycetes from the DSMZ collection.</title>
        <authorList>
            <person name="Nouioui I."/>
        </authorList>
    </citation>
    <scope>NUCLEOTIDE SEQUENCE [LARGE SCALE GENOMIC DNA]</scope>
    <source>
        <strain evidence="2">DSM 44917</strain>
    </source>
</reference>
<keyword evidence="2" id="KW-1185">Reference proteome</keyword>
<dbReference type="Proteomes" id="UP001183388">
    <property type="component" value="Unassembled WGS sequence"/>
</dbReference>
<proteinExistence type="predicted"/>
<protein>
    <submittedName>
        <fullName evidence="1">VVA0879 family protein</fullName>
    </submittedName>
</protein>
<accession>A0ABU2L5R4</accession>
<comment type="caution">
    <text evidence="1">The sequence shown here is derived from an EMBL/GenBank/DDBJ whole genome shotgun (WGS) entry which is preliminary data.</text>
</comment>
<name>A0ABU2L5R4_9ACTN</name>
<dbReference type="EMBL" id="JAVREN010000008">
    <property type="protein sequence ID" value="MDT0306837.1"/>
    <property type="molecule type" value="Genomic_DNA"/>
</dbReference>
<gene>
    <name evidence="1" type="ORF">RM780_07655</name>
</gene>
<sequence>MSRAATGHRRLTQAELVALCRERFGDDPMLWAFRCPSCGDVATGQDMKDALAAHPRTGRDGQPVTASGILGQECIGRTLGALSTGTRRGCDWAAYGLLPGPWEIVLPDGRSAYSFPVADAPITGSAQ</sequence>
<dbReference type="InterPro" id="IPR048166">
    <property type="entry name" value="VVA0879-like"/>
</dbReference>
<organism evidence="1 2">
    <name type="scientific">Streptomyces boetiae</name>
    <dbReference type="NCBI Taxonomy" id="3075541"/>
    <lineage>
        <taxon>Bacteria</taxon>
        <taxon>Bacillati</taxon>
        <taxon>Actinomycetota</taxon>
        <taxon>Actinomycetes</taxon>
        <taxon>Kitasatosporales</taxon>
        <taxon>Streptomycetaceae</taxon>
        <taxon>Streptomyces</taxon>
    </lineage>
</organism>
<dbReference type="RefSeq" id="WP_311629775.1">
    <property type="nucleotide sequence ID" value="NZ_JAVREN010000008.1"/>
</dbReference>
<dbReference type="NCBIfam" id="NF041591">
    <property type="entry name" value="CxxC_VVA0879"/>
    <property type="match status" value="1"/>
</dbReference>
<evidence type="ECO:0000313" key="1">
    <source>
        <dbReference type="EMBL" id="MDT0306837.1"/>
    </source>
</evidence>